<protein>
    <recommendedName>
        <fullName evidence="3">F-box domain-containing protein</fullName>
    </recommendedName>
</protein>
<dbReference type="SUPFAM" id="SSF52058">
    <property type="entry name" value="L domain-like"/>
    <property type="match status" value="1"/>
</dbReference>
<dbReference type="EMBL" id="KN824352">
    <property type="protein sequence ID" value="KIM22591.1"/>
    <property type="molecule type" value="Genomic_DNA"/>
</dbReference>
<evidence type="ECO:0000313" key="1">
    <source>
        <dbReference type="EMBL" id="KIM22591.1"/>
    </source>
</evidence>
<evidence type="ECO:0008006" key="3">
    <source>
        <dbReference type="Google" id="ProtNLM"/>
    </source>
</evidence>
<dbReference type="Proteomes" id="UP000054097">
    <property type="component" value="Unassembled WGS sequence"/>
</dbReference>
<name>A0A0C3ATK8_SERVB</name>
<keyword evidence="2" id="KW-1185">Reference proteome</keyword>
<sequence length="606" mass="69083">MRDPISALPPEVAWRCIFEALPFEGKSFKRIWYPSVLLQLMTVSHYWEVLILSTPSFWTQIHVRNSAQDLLSTLAVFLSLSRKKELELVIWDDPVDSHVQEFLLPHLPRVRVLTILTQHYQPSLHRLLLASSVMKDLILGPNLKELDLGDSDDRLFLHDSYDRNTPWLGDIHLTFSVKVASYIYGVFDGEEWHRIWPEQFAAVYTDSFLDDAVPALGFLTNLSALRLYEAEESPESADLKNVISTAPPHLKEIASSQPYCPNLRRLIVLTASRLSSLIIRITVSEISEVSGILPSLLELQDLSLEFRQIGHISDAPCIIPRTVIPCLQTLGFLVTISSGYDASFFDGIFLVFLALYPCVKVVRLWMSALPDLGVAYLQSLQRLERLSITDEDTFGRTDYRELFLPTLQELENVYSDPIPFIKAPNLISLQITSTEPFQTLYRLQSRKLQKLTISTSSERPTVLALWSTVLAEVKRLSILFHHANDRWTLTSLPLLASIRLSSASGINLQGNMLCAQLIYHPGMCPCLREIDFGRYVEWDLLFIMLKQRNLGRKDVARIEKVSVPFVPFEFRQSLLDLLLGRERQDGPSNMVLSLEETRELICDPSM</sequence>
<gene>
    <name evidence="1" type="ORF">M408DRAFT_28574</name>
</gene>
<evidence type="ECO:0000313" key="2">
    <source>
        <dbReference type="Proteomes" id="UP000054097"/>
    </source>
</evidence>
<reference evidence="2" key="2">
    <citation type="submission" date="2015-01" db="EMBL/GenBank/DDBJ databases">
        <title>Evolutionary Origins and Diversification of the Mycorrhizal Mutualists.</title>
        <authorList>
            <consortium name="DOE Joint Genome Institute"/>
            <consortium name="Mycorrhizal Genomics Consortium"/>
            <person name="Kohler A."/>
            <person name="Kuo A."/>
            <person name="Nagy L.G."/>
            <person name="Floudas D."/>
            <person name="Copeland A."/>
            <person name="Barry K.W."/>
            <person name="Cichocki N."/>
            <person name="Veneault-Fourrey C."/>
            <person name="LaButti K."/>
            <person name="Lindquist E.A."/>
            <person name="Lipzen A."/>
            <person name="Lundell T."/>
            <person name="Morin E."/>
            <person name="Murat C."/>
            <person name="Riley R."/>
            <person name="Ohm R."/>
            <person name="Sun H."/>
            <person name="Tunlid A."/>
            <person name="Henrissat B."/>
            <person name="Grigoriev I.V."/>
            <person name="Hibbett D.S."/>
            <person name="Martin F."/>
        </authorList>
    </citation>
    <scope>NUCLEOTIDE SEQUENCE [LARGE SCALE GENOMIC DNA]</scope>
    <source>
        <strain evidence="2">MAFF 305830</strain>
    </source>
</reference>
<reference evidence="1 2" key="1">
    <citation type="submission" date="2014-04" db="EMBL/GenBank/DDBJ databases">
        <authorList>
            <consortium name="DOE Joint Genome Institute"/>
            <person name="Kuo A."/>
            <person name="Zuccaro A."/>
            <person name="Kohler A."/>
            <person name="Nagy L.G."/>
            <person name="Floudas D."/>
            <person name="Copeland A."/>
            <person name="Barry K.W."/>
            <person name="Cichocki N."/>
            <person name="Veneault-Fourrey C."/>
            <person name="LaButti K."/>
            <person name="Lindquist E.A."/>
            <person name="Lipzen A."/>
            <person name="Lundell T."/>
            <person name="Morin E."/>
            <person name="Murat C."/>
            <person name="Sun H."/>
            <person name="Tunlid A."/>
            <person name="Henrissat B."/>
            <person name="Grigoriev I.V."/>
            <person name="Hibbett D.S."/>
            <person name="Martin F."/>
            <person name="Nordberg H.P."/>
            <person name="Cantor M.N."/>
            <person name="Hua S.X."/>
        </authorList>
    </citation>
    <scope>NUCLEOTIDE SEQUENCE [LARGE SCALE GENOMIC DNA]</scope>
    <source>
        <strain evidence="1 2">MAFF 305830</strain>
    </source>
</reference>
<proteinExistence type="predicted"/>
<dbReference type="HOGENOM" id="CLU_015287_2_0_1"/>
<dbReference type="AlphaFoldDB" id="A0A0C3ATK8"/>
<organism evidence="1 2">
    <name type="scientific">Serendipita vermifera MAFF 305830</name>
    <dbReference type="NCBI Taxonomy" id="933852"/>
    <lineage>
        <taxon>Eukaryota</taxon>
        <taxon>Fungi</taxon>
        <taxon>Dikarya</taxon>
        <taxon>Basidiomycota</taxon>
        <taxon>Agaricomycotina</taxon>
        <taxon>Agaricomycetes</taxon>
        <taxon>Sebacinales</taxon>
        <taxon>Serendipitaceae</taxon>
        <taxon>Serendipita</taxon>
    </lineage>
</organism>
<accession>A0A0C3ATK8</accession>